<evidence type="ECO:0008006" key="5">
    <source>
        <dbReference type="Google" id="ProtNLM"/>
    </source>
</evidence>
<dbReference type="RefSeq" id="WP_085888494.1">
    <property type="nucleotide sequence ID" value="NZ_FWFN01000004.1"/>
</dbReference>
<dbReference type="Proteomes" id="UP000193963">
    <property type="component" value="Unassembled WGS sequence"/>
</dbReference>
<evidence type="ECO:0000256" key="2">
    <source>
        <dbReference type="SAM" id="MobiDB-lite"/>
    </source>
</evidence>
<dbReference type="AlphaFoldDB" id="A0A1X6ZFQ8"/>
<evidence type="ECO:0000313" key="4">
    <source>
        <dbReference type="Proteomes" id="UP000193963"/>
    </source>
</evidence>
<dbReference type="EMBL" id="FWFN01000004">
    <property type="protein sequence ID" value="SLN50406.1"/>
    <property type="molecule type" value="Genomic_DNA"/>
</dbReference>
<evidence type="ECO:0000313" key="3">
    <source>
        <dbReference type="EMBL" id="SLN50406.1"/>
    </source>
</evidence>
<accession>A0A1X6ZFQ8</accession>
<feature type="coiled-coil region" evidence="1">
    <location>
        <begin position="27"/>
        <end position="54"/>
    </location>
</feature>
<proteinExistence type="predicted"/>
<sequence length="133" mass="14761">MRTFLYLISALSVIGLAFWAYRENYETQSAIAQSEQLQDDIARARARLNMLRAEWAYLNRPDRLRDLAEINFPDLQLQPLDPSQFGKVAQVRFPPAPAPAPEAEVVFNNPVDVSSLGPAPDQSGADDSTEGAE</sequence>
<protein>
    <recommendedName>
        <fullName evidence="5">Cell division protein FtsL</fullName>
    </recommendedName>
</protein>
<evidence type="ECO:0000256" key="1">
    <source>
        <dbReference type="SAM" id="Coils"/>
    </source>
</evidence>
<feature type="region of interest" description="Disordered" evidence="2">
    <location>
        <begin position="109"/>
        <end position="133"/>
    </location>
</feature>
<gene>
    <name evidence="3" type="ORF">PSM7751_02461</name>
</gene>
<keyword evidence="4" id="KW-1185">Reference proteome</keyword>
<name>A0A1X6ZFQ8_9RHOB</name>
<dbReference type="OrthoDB" id="7165680at2"/>
<keyword evidence="1" id="KW-0175">Coiled coil</keyword>
<reference evidence="3 4" key="1">
    <citation type="submission" date="2017-03" db="EMBL/GenBank/DDBJ databases">
        <authorList>
            <person name="Afonso C.L."/>
            <person name="Miller P.J."/>
            <person name="Scott M.A."/>
            <person name="Spackman E."/>
            <person name="Goraichik I."/>
            <person name="Dimitrov K.M."/>
            <person name="Suarez D.L."/>
            <person name="Swayne D.E."/>
        </authorList>
    </citation>
    <scope>NUCLEOTIDE SEQUENCE [LARGE SCALE GENOMIC DNA]</scope>
    <source>
        <strain evidence="3 4">CECT 7751</strain>
    </source>
</reference>
<organism evidence="3 4">
    <name type="scientific">Pseudooceanicola marinus</name>
    <dbReference type="NCBI Taxonomy" id="396013"/>
    <lineage>
        <taxon>Bacteria</taxon>
        <taxon>Pseudomonadati</taxon>
        <taxon>Pseudomonadota</taxon>
        <taxon>Alphaproteobacteria</taxon>
        <taxon>Rhodobacterales</taxon>
        <taxon>Paracoccaceae</taxon>
        <taxon>Pseudooceanicola</taxon>
    </lineage>
</organism>